<dbReference type="EMBL" id="CP036339">
    <property type="protein sequence ID" value="QDT75519.1"/>
    <property type="molecule type" value="Genomic_DNA"/>
</dbReference>
<reference evidence="2 3" key="1">
    <citation type="submission" date="2019-02" db="EMBL/GenBank/DDBJ databases">
        <title>Deep-cultivation of Planctomycetes and their phenomic and genomic characterization uncovers novel biology.</title>
        <authorList>
            <person name="Wiegand S."/>
            <person name="Jogler M."/>
            <person name="Boedeker C."/>
            <person name="Pinto D."/>
            <person name="Vollmers J."/>
            <person name="Rivas-Marin E."/>
            <person name="Kohn T."/>
            <person name="Peeters S.H."/>
            <person name="Heuer A."/>
            <person name="Rast P."/>
            <person name="Oberbeckmann S."/>
            <person name="Bunk B."/>
            <person name="Jeske O."/>
            <person name="Meyerdierks A."/>
            <person name="Storesund J.E."/>
            <person name="Kallscheuer N."/>
            <person name="Luecker S."/>
            <person name="Lage O.M."/>
            <person name="Pohl T."/>
            <person name="Merkel B.J."/>
            <person name="Hornburger P."/>
            <person name="Mueller R.-W."/>
            <person name="Bruemmer F."/>
            <person name="Labrenz M."/>
            <person name="Spormann A.M."/>
            <person name="Op den Camp H."/>
            <person name="Overmann J."/>
            <person name="Amann R."/>
            <person name="Jetten M.S.M."/>
            <person name="Mascher T."/>
            <person name="Medema M.H."/>
            <person name="Devos D.P."/>
            <person name="Kaster A.-K."/>
            <person name="Ovreas L."/>
            <person name="Rohde M."/>
            <person name="Galperin M.Y."/>
            <person name="Jogler C."/>
        </authorList>
    </citation>
    <scope>NUCLEOTIDE SEQUENCE [LARGE SCALE GENOMIC DNA]</scope>
    <source>
        <strain evidence="2 3">I41</strain>
    </source>
</reference>
<keyword evidence="3" id="KW-1185">Reference proteome</keyword>
<dbReference type="AlphaFoldDB" id="A0A517U4E7"/>
<name>A0A517U4E7_9BACT</name>
<dbReference type="Proteomes" id="UP000317909">
    <property type="component" value="Chromosome"/>
</dbReference>
<sequence length="143" mass="15263" precursor="true">MSTSRLLNVLILLLATAAGCGGKPSVSGPQNAEEFKSLTTLYYAIARNGERPKDAADFKQRIQGPLAPMAEKLKVIDAEGLFTSKRDGKPLVIVYGAPPASAGPQEVVIHEQDGVDGKRLVGFATGNVEEVDQARFDQLTPKK</sequence>
<keyword evidence="1" id="KW-0732">Signal</keyword>
<dbReference type="PROSITE" id="PS51257">
    <property type="entry name" value="PROKAR_LIPOPROTEIN"/>
    <property type="match status" value="1"/>
</dbReference>
<accession>A0A517U4E7</accession>
<evidence type="ECO:0000313" key="3">
    <source>
        <dbReference type="Proteomes" id="UP000317909"/>
    </source>
</evidence>
<gene>
    <name evidence="2" type="ORF">I41_47300</name>
</gene>
<dbReference type="KEGG" id="llh:I41_47300"/>
<dbReference type="OrthoDB" id="274821at2"/>
<evidence type="ECO:0000313" key="2">
    <source>
        <dbReference type="EMBL" id="QDT75519.1"/>
    </source>
</evidence>
<feature type="signal peptide" evidence="1">
    <location>
        <begin position="1"/>
        <end position="20"/>
    </location>
</feature>
<feature type="chain" id="PRO_5022158799" evidence="1">
    <location>
        <begin position="21"/>
        <end position="143"/>
    </location>
</feature>
<dbReference type="RefSeq" id="WP_145435209.1">
    <property type="nucleotide sequence ID" value="NZ_CP036339.1"/>
</dbReference>
<evidence type="ECO:0000256" key="1">
    <source>
        <dbReference type="SAM" id="SignalP"/>
    </source>
</evidence>
<proteinExistence type="predicted"/>
<protein>
    <submittedName>
        <fullName evidence="2">Uncharacterized protein</fullName>
    </submittedName>
</protein>
<organism evidence="2 3">
    <name type="scientific">Lacipirellula limnantheis</name>
    <dbReference type="NCBI Taxonomy" id="2528024"/>
    <lineage>
        <taxon>Bacteria</taxon>
        <taxon>Pseudomonadati</taxon>
        <taxon>Planctomycetota</taxon>
        <taxon>Planctomycetia</taxon>
        <taxon>Pirellulales</taxon>
        <taxon>Lacipirellulaceae</taxon>
        <taxon>Lacipirellula</taxon>
    </lineage>
</organism>